<evidence type="ECO:0000313" key="15">
    <source>
        <dbReference type="Ensembl" id="ENSACAP00000023517.1"/>
    </source>
</evidence>
<reference evidence="15" key="3">
    <citation type="submission" date="2025-09" db="UniProtKB">
        <authorList>
            <consortium name="Ensembl"/>
        </authorList>
    </citation>
    <scope>IDENTIFICATION</scope>
</reference>
<name>A0A803SKM7_ANOCA</name>
<evidence type="ECO:0000313" key="16">
    <source>
        <dbReference type="Proteomes" id="UP000001646"/>
    </source>
</evidence>
<feature type="domain" description="EGF-like" evidence="13">
    <location>
        <begin position="70"/>
        <end position="109"/>
    </location>
</feature>
<dbReference type="GeneID" id="103277677"/>
<dbReference type="InterPro" id="IPR051622">
    <property type="entry name" value="R-tyr_protein_phosphatases"/>
</dbReference>
<dbReference type="InterPro" id="IPR000152">
    <property type="entry name" value="EGF-type_Asp/Asn_hydroxyl_site"/>
</dbReference>
<dbReference type="InterPro" id="IPR035976">
    <property type="entry name" value="Sushi/SCR/CCP_sf"/>
</dbReference>
<feature type="signal peptide" evidence="12">
    <location>
        <begin position="1"/>
        <end position="22"/>
    </location>
</feature>
<keyword evidence="9" id="KW-0325">Glycoprotein</keyword>
<dbReference type="SMART" id="SM00179">
    <property type="entry name" value="EGF_CA"/>
    <property type="match status" value="2"/>
</dbReference>
<proteinExistence type="predicted"/>
<dbReference type="InterPro" id="IPR049883">
    <property type="entry name" value="NOTCH1_EGF-like"/>
</dbReference>
<dbReference type="PANTHER" id="PTHR24051:SF5">
    <property type="entry name" value="SUSHI DOMAIN-CONTAINING PROTEIN 1"/>
    <property type="match status" value="1"/>
</dbReference>
<evidence type="ECO:0000256" key="4">
    <source>
        <dbReference type="ARBA" id="ARBA00022729"/>
    </source>
</evidence>
<dbReference type="AlphaFoldDB" id="A0A803SKM7"/>
<dbReference type="CTD" id="64420"/>
<dbReference type="CDD" id="cd00033">
    <property type="entry name" value="CCP"/>
    <property type="match status" value="3"/>
</dbReference>
<dbReference type="PROSITE" id="PS50923">
    <property type="entry name" value="SUSHI"/>
    <property type="match status" value="3"/>
</dbReference>
<dbReference type="PANTHER" id="PTHR24051">
    <property type="entry name" value="SUSHI DOMAIN-CONTAINING PROTEIN 1"/>
    <property type="match status" value="1"/>
</dbReference>
<reference evidence="15 16" key="1">
    <citation type="submission" date="2009-12" db="EMBL/GenBank/DDBJ databases">
        <title>The Genome Sequence of Anolis carolinensis (Green Anole Lizard).</title>
        <authorList>
            <consortium name="The Genome Sequencing Platform"/>
            <person name="Di Palma F."/>
            <person name="Alfoldi J."/>
            <person name="Heiman D."/>
            <person name="Young S."/>
            <person name="Grabherr M."/>
            <person name="Johnson J."/>
            <person name="Lander E.S."/>
            <person name="Lindblad-Toh K."/>
        </authorList>
    </citation>
    <scope>NUCLEOTIDE SEQUENCE [LARGE SCALE GENOMIC DNA]</scope>
    <source>
        <strain evidence="15 16">JBL SC #1</strain>
    </source>
</reference>
<dbReference type="InterPro" id="IPR009017">
    <property type="entry name" value="GFP"/>
</dbReference>
<feature type="domain" description="Sushi" evidence="14">
    <location>
        <begin position="234"/>
        <end position="293"/>
    </location>
</feature>
<keyword evidence="3" id="KW-0812">Transmembrane</keyword>
<dbReference type="RefSeq" id="XP_008101629.1">
    <property type="nucleotide sequence ID" value="XM_008103422.3"/>
</dbReference>
<dbReference type="OrthoDB" id="9943809at2759"/>
<evidence type="ECO:0000256" key="10">
    <source>
        <dbReference type="PROSITE-ProRule" id="PRU00076"/>
    </source>
</evidence>
<dbReference type="Ensembl" id="ENSACAT00000056310.1">
    <property type="protein sequence ID" value="ENSACAP00000023517.1"/>
    <property type="gene ID" value="ENSACAG00000022560.3"/>
</dbReference>
<dbReference type="InterPro" id="IPR000436">
    <property type="entry name" value="Sushi_SCR_CCP_dom"/>
</dbReference>
<dbReference type="Gene3D" id="2.10.70.10">
    <property type="entry name" value="Complement Module, domain 1"/>
    <property type="match status" value="3"/>
</dbReference>
<dbReference type="Pfam" id="PF00084">
    <property type="entry name" value="Sushi"/>
    <property type="match status" value="3"/>
</dbReference>
<comment type="caution">
    <text evidence="10">Lacks conserved residue(s) required for the propagation of feature annotation.</text>
</comment>
<evidence type="ECO:0000256" key="3">
    <source>
        <dbReference type="ARBA" id="ARBA00022692"/>
    </source>
</evidence>
<reference evidence="15" key="2">
    <citation type="submission" date="2025-08" db="UniProtKB">
        <authorList>
            <consortium name="Ensembl"/>
        </authorList>
    </citation>
    <scope>IDENTIFICATION</scope>
</reference>
<evidence type="ECO:0000256" key="11">
    <source>
        <dbReference type="PROSITE-ProRule" id="PRU00302"/>
    </source>
</evidence>
<dbReference type="InterPro" id="IPR001881">
    <property type="entry name" value="EGF-like_Ca-bd_dom"/>
</dbReference>
<feature type="domain" description="EGF-like" evidence="13">
    <location>
        <begin position="122"/>
        <end position="159"/>
    </location>
</feature>
<dbReference type="PROSITE" id="PS00010">
    <property type="entry name" value="ASX_HYDROXYL"/>
    <property type="match status" value="2"/>
</dbReference>
<dbReference type="InterPro" id="IPR000742">
    <property type="entry name" value="EGF"/>
</dbReference>
<dbReference type="PROSITE" id="PS50026">
    <property type="entry name" value="EGF_3"/>
    <property type="match status" value="3"/>
</dbReference>
<evidence type="ECO:0000259" key="14">
    <source>
        <dbReference type="PROSITE" id="PS50923"/>
    </source>
</evidence>
<dbReference type="FunFam" id="2.10.25.10:FF:000038">
    <property type="entry name" value="Fibrillin 2"/>
    <property type="match status" value="1"/>
</dbReference>
<comment type="subcellular location">
    <subcellularLocation>
        <location evidence="1">Membrane</location>
        <topology evidence="1">Single-pass type I membrane protein</topology>
    </subcellularLocation>
</comment>
<organism evidence="15 16">
    <name type="scientific">Anolis carolinensis</name>
    <name type="common">Green anole</name>
    <name type="synonym">American chameleon</name>
    <dbReference type="NCBI Taxonomy" id="28377"/>
    <lineage>
        <taxon>Eukaryota</taxon>
        <taxon>Metazoa</taxon>
        <taxon>Chordata</taxon>
        <taxon>Craniata</taxon>
        <taxon>Vertebrata</taxon>
        <taxon>Euteleostomi</taxon>
        <taxon>Lepidosauria</taxon>
        <taxon>Squamata</taxon>
        <taxon>Bifurcata</taxon>
        <taxon>Unidentata</taxon>
        <taxon>Episquamata</taxon>
        <taxon>Toxicofera</taxon>
        <taxon>Iguania</taxon>
        <taxon>Dactyloidae</taxon>
        <taxon>Anolis</taxon>
    </lineage>
</organism>
<feature type="domain" description="Sushi" evidence="14">
    <location>
        <begin position="294"/>
        <end position="353"/>
    </location>
</feature>
<dbReference type="PROSITE" id="PS01186">
    <property type="entry name" value="EGF_2"/>
    <property type="match status" value="1"/>
</dbReference>
<dbReference type="Gene3D" id="2.40.155.10">
    <property type="entry name" value="Green fluorescent protein"/>
    <property type="match status" value="1"/>
</dbReference>
<dbReference type="InterPro" id="IPR009030">
    <property type="entry name" value="Growth_fac_rcpt_cys_sf"/>
</dbReference>
<dbReference type="SUPFAM" id="SSF57535">
    <property type="entry name" value="Complement control module/SCR domain"/>
    <property type="match status" value="3"/>
</dbReference>
<dbReference type="GeneTree" id="ENSGT00390000013892"/>
<keyword evidence="2 10" id="KW-0245">EGF-like domain</keyword>
<keyword evidence="8" id="KW-1015">Disulfide bond</keyword>
<dbReference type="InterPro" id="IPR057598">
    <property type="entry name" value="Fn3_PTPRU"/>
</dbReference>
<dbReference type="SMART" id="SM00032">
    <property type="entry name" value="CCP"/>
    <property type="match status" value="3"/>
</dbReference>
<dbReference type="KEGG" id="acs:103277677"/>
<dbReference type="GO" id="GO:0005509">
    <property type="term" value="F:calcium ion binding"/>
    <property type="evidence" value="ECO:0007669"/>
    <property type="project" value="InterPro"/>
</dbReference>
<evidence type="ECO:0000256" key="9">
    <source>
        <dbReference type="ARBA" id="ARBA00023180"/>
    </source>
</evidence>
<dbReference type="CDD" id="cd00054">
    <property type="entry name" value="EGF_CA"/>
    <property type="match status" value="2"/>
</dbReference>
<keyword evidence="6" id="KW-1133">Transmembrane helix</keyword>
<evidence type="ECO:0000256" key="6">
    <source>
        <dbReference type="ARBA" id="ARBA00022989"/>
    </source>
</evidence>
<dbReference type="GO" id="GO:0016020">
    <property type="term" value="C:membrane"/>
    <property type="evidence" value="ECO:0007669"/>
    <property type="project" value="UniProtKB-SubCell"/>
</dbReference>
<evidence type="ECO:0000256" key="1">
    <source>
        <dbReference type="ARBA" id="ARBA00004479"/>
    </source>
</evidence>
<keyword evidence="11" id="KW-0768">Sushi</keyword>
<dbReference type="SMART" id="SM00181">
    <property type="entry name" value="EGF"/>
    <property type="match status" value="3"/>
</dbReference>
<dbReference type="PROSITE" id="PS01187">
    <property type="entry name" value="EGF_CA"/>
    <property type="match status" value="1"/>
</dbReference>
<feature type="chain" id="PRO_5032718121" evidence="12">
    <location>
        <begin position="23"/>
        <end position="762"/>
    </location>
</feature>
<dbReference type="Proteomes" id="UP000001646">
    <property type="component" value="Chromosome 2"/>
</dbReference>
<dbReference type="SUPFAM" id="SSF57196">
    <property type="entry name" value="EGF/Laminin"/>
    <property type="match status" value="1"/>
</dbReference>
<dbReference type="Pfam" id="PF07645">
    <property type="entry name" value="EGF_CA"/>
    <property type="match status" value="2"/>
</dbReference>
<dbReference type="Bgee" id="ENSACAG00000022560">
    <property type="expression patterns" value="Expressed in lung and 7 other cell types or tissues"/>
</dbReference>
<dbReference type="Pfam" id="PF23144">
    <property type="entry name" value="Fn3_PTPRU"/>
    <property type="match status" value="1"/>
</dbReference>
<evidence type="ECO:0000259" key="13">
    <source>
        <dbReference type="PROSITE" id="PS50026"/>
    </source>
</evidence>
<evidence type="ECO:0000256" key="2">
    <source>
        <dbReference type="ARBA" id="ARBA00022536"/>
    </source>
</evidence>
<sequence length="762" mass="85128">MSPSGAASRLWLLLTLLVFSRASEEEKEPEFLSDVCATCHANATCQQKEGKNVCICNYGFVGNGRTYCQDKDECQIGTEKICGNHTSCHNTYGSFYCVCLEGFQASSKNKIFIPNDGTNCIDIDECEVLDICGPGGKCVNTVGSYECYCIEGYQVENGSEPFHSVSSAASCKEVDCGMPPSFPKAYSEPLNKTTYGNRVTYMCQPGYGIESGIQTSVCNARGQWEGADIVCKEISCGKPPQVQNADIIWDFATTLGSTIYYQCREGFRYLGERNFSQCTVSQKWENISFECKEITCGPPPVISDSDLIWNGVSRLQSVAEYKCRKGFYPKGIKSHSLCTKNGTWETLDLRCEKVQAFADVKVNGSCLSWKRHYGNGGVNETYQLTMWTLGTGSDKTTDMLIVPPATDKAVKVCLELHQDANYTVKIYAKSAKWNLTVRIMQPVVEKKVAFSNISVFNDTCVKWTRASGRTQSEEIYIFHIQGLRWYQKQFCHTMTLNFTTNSPTPEVCLRLPPGSNYTVNISTENLDHRVVVYMATQITDPQSPEVEFMSVQGSPPLLHLRKAEERNGPISSYQAIVIPWSPRCSFNCYSLTSLTYFGKGTDSEGYVAAEFPSQVMDDDVKFVLGDRLYYGEYYNAPLKQGKSYCLILRTVSEWNGVKTQSCVTWAQIKAVPTSPDELSEKPFFSKNGPSSEHCIISKNSDSLFFNTPICQLYRRENITRRGNRASSFISNAQSQQIYPKNISVCLHVSKSSDGVLTHLLLH</sequence>
<feature type="domain" description="EGF-like" evidence="13">
    <location>
        <begin position="32"/>
        <end position="69"/>
    </location>
</feature>
<dbReference type="SUPFAM" id="SSF57184">
    <property type="entry name" value="Growth factor receptor domain"/>
    <property type="match status" value="1"/>
</dbReference>
<evidence type="ECO:0000256" key="12">
    <source>
        <dbReference type="SAM" id="SignalP"/>
    </source>
</evidence>
<evidence type="ECO:0000256" key="8">
    <source>
        <dbReference type="ARBA" id="ARBA00023157"/>
    </source>
</evidence>
<feature type="domain" description="Sushi" evidence="14">
    <location>
        <begin position="174"/>
        <end position="233"/>
    </location>
</feature>
<keyword evidence="7" id="KW-0472">Membrane</keyword>
<accession>A0A803SKM7</accession>
<protein>
    <submittedName>
        <fullName evidence="15">Sushi domain containing 1</fullName>
    </submittedName>
</protein>
<gene>
    <name evidence="15" type="primary">SUSD1</name>
</gene>
<evidence type="ECO:0000256" key="5">
    <source>
        <dbReference type="ARBA" id="ARBA00022737"/>
    </source>
</evidence>
<keyword evidence="4 12" id="KW-0732">Signal</keyword>
<dbReference type="InterPro" id="IPR018097">
    <property type="entry name" value="EGF_Ca-bd_CS"/>
</dbReference>
<keyword evidence="5" id="KW-0677">Repeat</keyword>
<keyword evidence="16" id="KW-1185">Reference proteome</keyword>
<dbReference type="Gene3D" id="2.10.25.10">
    <property type="entry name" value="Laminin"/>
    <property type="match status" value="2"/>
</dbReference>
<dbReference type="InParanoid" id="A0A803SKM7"/>
<evidence type="ECO:0000256" key="7">
    <source>
        <dbReference type="ARBA" id="ARBA00023136"/>
    </source>
</evidence>